<feature type="transmembrane region" description="Helical" evidence="1">
    <location>
        <begin position="12"/>
        <end position="29"/>
    </location>
</feature>
<name>A0A8S2Z2I1_9BILA</name>
<evidence type="ECO:0000313" key="4">
    <source>
        <dbReference type="EMBL" id="CAF4948590.1"/>
    </source>
</evidence>
<organism evidence="2 5">
    <name type="scientific">Rotaria magnacalcarata</name>
    <dbReference type="NCBI Taxonomy" id="392030"/>
    <lineage>
        <taxon>Eukaryota</taxon>
        <taxon>Metazoa</taxon>
        <taxon>Spiralia</taxon>
        <taxon>Gnathifera</taxon>
        <taxon>Rotifera</taxon>
        <taxon>Eurotatoria</taxon>
        <taxon>Bdelloidea</taxon>
        <taxon>Philodinida</taxon>
        <taxon>Philodinidae</taxon>
        <taxon>Rotaria</taxon>
    </lineage>
</organism>
<dbReference type="EMBL" id="CAJOBH010110736">
    <property type="protein sequence ID" value="CAF4659690.1"/>
    <property type="molecule type" value="Genomic_DNA"/>
</dbReference>
<reference evidence="2" key="1">
    <citation type="submission" date="2021-02" db="EMBL/GenBank/DDBJ databases">
        <authorList>
            <person name="Nowell W R."/>
        </authorList>
    </citation>
    <scope>NUCLEOTIDE SEQUENCE</scope>
</reference>
<dbReference type="EMBL" id="CAJOBJ010189572">
    <property type="protein sequence ID" value="CAF4948590.1"/>
    <property type="molecule type" value="Genomic_DNA"/>
</dbReference>
<dbReference type="Proteomes" id="UP000681967">
    <property type="component" value="Unassembled WGS sequence"/>
</dbReference>
<feature type="non-terminal residue" evidence="2">
    <location>
        <position position="1"/>
    </location>
</feature>
<dbReference type="Proteomes" id="UP000676336">
    <property type="component" value="Unassembled WGS sequence"/>
</dbReference>
<evidence type="ECO:0000313" key="2">
    <source>
        <dbReference type="EMBL" id="CAF4595537.1"/>
    </source>
</evidence>
<accession>A0A8S2Z2I1</accession>
<keyword evidence="1" id="KW-0812">Transmembrane</keyword>
<proteinExistence type="predicted"/>
<dbReference type="AlphaFoldDB" id="A0A8S2Z2I1"/>
<sequence length="30" mass="3480">MVYKWGRRWPTFCFFLIAEVCLLGSVAAQS</sequence>
<evidence type="ECO:0000256" key="1">
    <source>
        <dbReference type="SAM" id="Phobius"/>
    </source>
</evidence>
<evidence type="ECO:0000313" key="3">
    <source>
        <dbReference type="EMBL" id="CAF4659690.1"/>
    </source>
</evidence>
<comment type="caution">
    <text evidence="2">The sequence shown here is derived from an EMBL/GenBank/DDBJ whole genome shotgun (WGS) entry which is preliminary data.</text>
</comment>
<evidence type="ECO:0000313" key="5">
    <source>
        <dbReference type="Proteomes" id="UP000676336"/>
    </source>
</evidence>
<protein>
    <submittedName>
        <fullName evidence="2">Uncharacterized protein</fullName>
    </submittedName>
</protein>
<dbReference type="Proteomes" id="UP000681720">
    <property type="component" value="Unassembled WGS sequence"/>
</dbReference>
<gene>
    <name evidence="3" type="ORF">BYL167_LOCUS42536</name>
    <name evidence="4" type="ORF">GIL414_LOCUS54190</name>
    <name evidence="2" type="ORF">SMN809_LOCUS38858</name>
</gene>
<dbReference type="EMBL" id="CAJOBI010102628">
    <property type="protein sequence ID" value="CAF4595537.1"/>
    <property type="molecule type" value="Genomic_DNA"/>
</dbReference>
<keyword evidence="1" id="KW-0472">Membrane</keyword>
<keyword evidence="1" id="KW-1133">Transmembrane helix</keyword>